<keyword evidence="3 12" id="KW-0858">Xylan degradation</keyword>
<dbReference type="Pfam" id="PF13385">
    <property type="entry name" value="Laminin_G_3"/>
    <property type="match status" value="1"/>
</dbReference>
<comment type="similarity">
    <text evidence="2 9">Belongs to the glycosyl hydrolase 10 (cellulase F) family.</text>
</comment>
<dbReference type="SUPFAM" id="SSF51445">
    <property type="entry name" value="(Trans)glycosidases"/>
    <property type="match status" value="1"/>
</dbReference>
<name>E0RTS4_WINT6</name>
<evidence type="ECO:0000256" key="10">
    <source>
        <dbReference type="SAM" id="SignalP"/>
    </source>
</evidence>
<dbReference type="SUPFAM" id="SSF49899">
    <property type="entry name" value="Concanavalin A-like lectins/glucanases"/>
    <property type="match status" value="1"/>
</dbReference>
<dbReference type="InterPro" id="IPR044846">
    <property type="entry name" value="GH10"/>
</dbReference>
<dbReference type="eggNOG" id="COG3693">
    <property type="taxonomic scope" value="Bacteria"/>
</dbReference>
<keyword evidence="7 9" id="KW-0326">Glycosidase</keyword>
<dbReference type="PANTHER" id="PTHR31490">
    <property type="entry name" value="GLYCOSYL HYDROLASE"/>
    <property type="match status" value="1"/>
</dbReference>
<evidence type="ECO:0000256" key="6">
    <source>
        <dbReference type="ARBA" id="ARBA00023277"/>
    </source>
</evidence>
<dbReference type="InterPro" id="IPR017853">
    <property type="entry name" value="GH"/>
</dbReference>
<evidence type="ECO:0000256" key="8">
    <source>
        <dbReference type="ARBA" id="ARBA00023326"/>
    </source>
</evidence>
<accession>E0RTS4</accession>
<evidence type="ECO:0000259" key="11">
    <source>
        <dbReference type="PROSITE" id="PS51760"/>
    </source>
</evidence>
<dbReference type="SMART" id="SM00633">
    <property type="entry name" value="Glyco_10"/>
    <property type="match status" value="1"/>
</dbReference>
<evidence type="ECO:0000256" key="7">
    <source>
        <dbReference type="ARBA" id="ARBA00023295"/>
    </source>
</evidence>
<dbReference type="EMBL" id="CP001698">
    <property type="protein sequence ID" value="ADN02449.1"/>
    <property type="molecule type" value="Genomic_DNA"/>
</dbReference>
<sequence length="804" mass="90369">MWTRPLSLVTAGIVFALLAGCTSMEAGGAPERVETDRIAPSQMTMVLTPPPLREDADALGIKIGVGVREGFWNLPDAETYMAVAAREFNILTPGNVMKWDWLRPSKEEYNFEAADTTIRFALDHGMVVHGHTLVWHSQLPKWLTLGSWTKEELERLLRDHINTVMKRYKGEVKIWDVVNEAFEENGQPRTSIWYSVIGPDYLEKAFRWAHEADPDAILIYNDYNIETINQKSDAVYAMVKDFLDRGVPIHGIGFQMHLTVGGLDVLSFRRNMQRFADLGLKLYITEMDVRLPMPYTREHLEKQADIYRNVVRECLMQPAVEAIQIWGFTDKYSWIPSHFPGEGAALIFDEQYRPKPAYYAMKEVLTAYRMAMTAERLLAVNRMGGLYQFKVEEQNTTRTPEERTVEFVVDGKVVEKKTISLPPRKAEVVTFRYTFEESGVHEVKIGGLEPIRIELKGGLVLRKPPVWFNFDGDLTNLSDSGVKAVPDGSLTFDEGVAGKAVVFDGSSRIVLEDPLYQGTGGAQRLVIPSEGVFTISLWYKPTTDEEGLRSIFDASLNPIYFALFTSPAGLAWYYEDETDADFQMDVEYPLEKGKWYHIAVTGGFNAGTIPMKVYINGEDVASKDVTPGKSGTLSQLVLGADADPTYFPDHGPLVGLIDDLRIIPRILSPGEIEELAETHEFKISASGMHTTEWRPLSAAISSLEANARVREGDEVKVKIEVSDDQETIKDTAEITLKDGRHSYPVRLSRGAFVRIVTELSGETPVVNLYRLSLRDGKTLVWSLEPEWKKGSWSSTVGIDALVEQ</sequence>
<evidence type="ECO:0000313" key="13">
    <source>
        <dbReference type="Proteomes" id="UP000001296"/>
    </source>
</evidence>
<organism evidence="12 13">
    <name type="scientific">Winmispira thermophila (strain ATCC 49972 / DSM 6192 / RI 19.B1)</name>
    <name type="common">Spirochaeta thermophila</name>
    <dbReference type="NCBI Taxonomy" id="665571"/>
    <lineage>
        <taxon>Bacteria</taxon>
        <taxon>Pseudomonadati</taxon>
        <taxon>Spirochaetota</taxon>
        <taxon>Spirochaetia</taxon>
        <taxon>Winmispirales</taxon>
        <taxon>Winmispiraceae</taxon>
        <taxon>Winmispira</taxon>
    </lineage>
</organism>
<proteinExistence type="inferred from homology"/>
<dbReference type="Gene3D" id="2.60.120.200">
    <property type="match status" value="1"/>
</dbReference>
<feature type="signal peptide" evidence="10">
    <location>
        <begin position="1"/>
        <end position="26"/>
    </location>
</feature>
<keyword evidence="5 9" id="KW-0378">Hydrolase</keyword>
<dbReference type="InterPro" id="IPR001000">
    <property type="entry name" value="GH10_dom"/>
</dbReference>
<dbReference type="EC" id="3.2.1.8" evidence="9"/>
<dbReference type="AlphaFoldDB" id="E0RTS4"/>
<reference evidence="12 13" key="2">
    <citation type="journal article" date="2010" name="J. Bacteriol.">
        <title>Genome sequence of the polysaccharide-degrading, thermophilic anaerobe Spirochaeta thermophila DSM 6192.</title>
        <authorList>
            <person name="Angelov A."/>
            <person name="Liebl S."/>
            <person name="Ballschmiter M."/>
            <person name="Bomeke M."/>
            <person name="Lehmann R."/>
            <person name="Liesegang H."/>
            <person name="Daniel R."/>
            <person name="Liebl W."/>
        </authorList>
    </citation>
    <scope>NUCLEOTIDE SEQUENCE [LARGE SCALE GENOMIC DNA]</scope>
    <source>
        <strain evidence="13">ATCC 49972 / DSM 6192 / RI 19.B1</strain>
    </source>
</reference>
<evidence type="ECO:0000256" key="1">
    <source>
        <dbReference type="ARBA" id="ARBA00000681"/>
    </source>
</evidence>
<evidence type="ECO:0000256" key="2">
    <source>
        <dbReference type="ARBA" id="ARBA00007495"/>
    </source>
</evidence>
<dbReference type="PaxDb" id="665571-STHERM_c15090"/>
<keyword evidence="6 9" id="KW-0119">Carbohydrate metabolism</keyword>
<evidence type="ECO:0000256" key="5">
    <source>
        <dbReference type="ARBA" id="ARBA00022801"/>
    </source>
</evidence>
<reference key="1">
    <citation type="submission" date="2009-08" db="EMBL/GenBank/DDBJ databases">
        <title>The genome sequence of Spirochaeta thermophila DSM6192.</title>
        <authorList>
            <person name="Angelov A."/>
            <person name="Mientus M."/>
            <person name="Wittenberg S."/>
            <person name="Lehmann R."/>
            <person name="Liesegang H."/>
            <person name="Daniel R."/>
            <person name="Liebl W."/>
        </authorList>
    </citation>
    <scope>NUCLEOTIDE SEQUENCE</scope>
    <source>
        <strain>DSM 6192</strain>
    </source>
</reference>
<dbReference type="HOGENOM" id="CLU_018971_0_0_12"/>
<gene>
    <name evidence="12" type="ordered locus">STHERM_c15090</name>
</gene>
<feature type="chain" id="PRO_5003139780" description="Beta-xylanase" evidence="10">
    <location>
        <begin position="27"/>
        <end position="804"/>
    </location>
</feature>
<feature type="domain" description="GH10" evidence="11">
    <location>
        <begin position="76"/>
        <end position="364"/>
    </location>
</feature>
<dbReference type="PRINTS" id="PR00134">
    <property type="entry name" value="GLHYDRLASE10"/>
</dbReference>
<keyword evidence="8 9" id="KW-0624">Polysaccharide degradation</keyword>
<dbReference type="PROSITE" id="PS51760">
    <property type="entry name" value="GH10_2"/>
    <property type="match status" value="1"/>
</dbReference>
<protein>
    <recommendedName>
        <fullName evidence="9">Beta-xylanase</fullName>
        <ecNumber evidence="9">3.2.1.8</ecNumber>
    </recommendedName>
</protein>
<dbReference type="GO" id="GO:0045493">
    <property type="term" value="P:xylan catabolic process"/>
    <property type="evidence" value="ECO:0007669"/>
    <property type="project" value="UniProtKB-KW"/>
</dbReference>
<dbReference type="KEGG" id="sta:STHERM_c15090"/>
<dbReference type="PANTHER" id="PTHR31490:SF88">
    <property type="entry name" value="BETA-XYLANASE"/>
    <property type="match status" value="1"/>
</dbReference>
<evidence type="ECO:0000256" key="4">
    <source>
        <dbReference type="ARBA" id="ARBA00022729"/>
    </source>
</evidence>
<keyword evidence="4 10" id="KW-0732">Signal</keyword>
<comment type="catalytic activity">
    <reaction evidence="1 9">
        <text>Endohydrolysis of (1-&gt;4)-beta-D-xylosidic linkages in xylans.</text>
        <dbReference type="EC" id="3.2.1.8"/>
    </reaction>
</comment>
<dbReference type="Proteomes" id="UP000001296">
    <property type="component" value="Chromosome"/>
</dbReference>
<dbReference type="InterPro" id="IPR013320">
    <property type="entry name" value="ConA-like_dom_sf"/>
</dbReference>
<dbReference type="Pfam" id="PF00331">
    <property type="entry name" value="Glyco_hydro_10"/>
    <property type="match status" value="1"/>
</dbReference>
<dbReference type="CAZy" id="GH10">
    <property type="family name" value="Glycoside Hydrolase Family 10"/>
</dbReference>
<dbReference type="RefSeq" id="WP_013314289.1">
    <property type="nucleotide sequence ID" value="NC_014484.1"/>
</dbReference>
<evidence type="ECO:0000256" key="9">
    <source>
        <dbReference type="RuleBase" id="RU361174"/>
    </source>
</evidence>
<dbReference type="Gene3D" id="3.20.20.80">
    <property type="entry name" value="Glycosidases"/>
    <property type="match status" value="1"/>
</dbReference>
<dbReference type="GO" id="GO:0031176">
    <property type="term" value="F:endo-1,4-beta-xylanase activity"/>
    <property type="evidence" value="ECO:0007669"/>
    <property type="project" value="UniProtKB-EC"/>
</dbReference>
<evidence type="ECO:0000313" key="12">
    <source>
        <dbReference type="EMBL" id="ADN02449.1"/>
    </source>
</evidence>
<evidence type="ECO:0000256" key="3">
    <source>
        <dbReference type="ARBA" id="ARBA00022651"/>
    </source>
</evidence>
<dbReference type="PROSITE" id="PS51257">
    <property type="entry name" value="PROKAR_LIPOPROTEIN"/>
    <property type="match status" value="1"/>
</dbReference>